<comment type="function">
    <text evidence="6">Part of the dynactin complex that activates the molecular motor dynein for ultra-processive transport along microtubules.</text>
</comment>
<keyword evidence="8" id="KW-1185">Reference proteome</keyword>
<comment type="similarity">
    <text evidence="2">Belongs to the dynactin subunits 5/6 family. Dynactin subunit 6 subfamily.</text>
</comment>
<comment type="caution">
    <text evidence="7">The sequence shown here is derived from an EMBL/GenBank/DDBJ whole genome shotgun (WGS) entry which is preliminary data.</text>
</comment>
<dbReference type="InterPro" id="IPR027777">
    <property type="entry name" value="DCTN6"/>
</dbReference>
<accession>A0ABR4D738</accession>
<evidence type="ECO:0000256" key="5">
    <source>
        <dbReference type="ARBA" id="ARBA00023212"/>
    </source>
</evidence>
<comment type="subcellular location">
    <subcellularLocation>
        <location evidence="1">Cytoplasm</location>
        <location evidence="1">Cytoskeleton</location>
    </subcellularLocation>
</comment>
<evidence type="ECO:0000256" key="1">
    <source>
        <dbReference type="ARBA" id="ARBA00004245"/>
    </source>
</evidence>
<evidence type="ECO:0000256" key="6">
    <source>
        <dbReference type="ARBA" id="ARBA00034687"/>
    </source>
</evidence>
<evidence type="ECO:0000313" key="7">
    <source>
        <dbReference type="EMBL" id="KAL2266171.1"/>
    </source>
</evidence>
<dbReference type="SUPFAM" id="SSF51161">
    <property type="entry name" value="Trimeric LpxA-like enzymes"/>
    <property type="match status" value="1"/>
</dbReference>
<keyword evidence="4" id="KW-0963">Cytoplasm</keyword>
<dbReference type="PANTHER" id="PTHR13072:SF0">
    <property type="entry name" value="DYNACTIN SUBUNIT 6"/>
    <property type="match status" value="1"/>
</dbReference>
<dbReference type="GeneID" id="98126777"/>
<evidence type="ECO:0000256" key="2">
    <source>
        <dbReference type="ARBA" id="ARBA00007719"/>
    </source>
</evidence>
<gene>
    <name evidence="7" type="ORF">VTJ83DRAFT_5523</name>
</gene>
<dbReference type="Gene3D" id="2.160.10.10">
    <property type="entry name" value="Hexapeptide repeat proteins"/>
    <property type="match status" value="1"/>
</dbReference>
<protein>
    <recommendedName>
        <fullName evidence="3">Dynactin subunit 6</fullName>
    </recommendedName>
</protein>
<dbReference type="InterPro" id="IPR011004">
    <property type="entry name" value="Trimer_LpxA-like_sf"/>
</dbReference>
<sequence length="214" mass="21603">MAPSAQSGPKPPVHFSSSLTIAELAVLTGAHHISIHSESVIHPRARLDSLAGRVTIGRRCVVHERAMIGGSASSGLTSARSSVASPGVLSPTAAVAGSGGEASQSATPQSVTLGDYVTVEVGATIEAGGTAVGDGTVVGVGARVGAGAVVGKHCTLTPQSVVSPGEVVPDFTVVLANGMRRTDRRGMTELKNKGLARQIEVLRRLISSKPAKFA</sequence>
<name>A0ABR4D738_9PEZI</name>
<dbReference type="Proteomes" id="UP001600064">
    <property type="component" value="Unassembled WGS sequence"/>
</dbReference>
<evidence type="ECO:0000313" key="8">
    <source>
        <dbReference type="Proteomes" id="UP001600064"/>
    </source>
</evidence>
<keyword evidence="5" id="KW-0206">Cytoskeleton</keyword>
<dbReference type="PANTHER" id="PTHR13072">
    <property type="entry name" value="DYNACTIN 6"/>
    <property type="match status" value="1"/>
</dbReference>
<dbReference type="RefSeq" id="XP_070864898.1">
    <property type="nucleotide sequence ID" value="XM_071012133.1"/>
</dbReference>
<dbReference type="EMBL" id="JAZGUE010000005">
    <property type="protein sequence ID" value="KAL2266171.1"/>
    <property type="molecule type" value="Genomic_DNA"/>
</dbReference>
<evidence type="ECO:0000256" key="3">
    <source>
        <dbReference type="ARBA" id="ARBA00016573"/>
    </source>
</evidence>
<reference evidence="7 8" key="1">
    <citation type="journal article" date="2024" name="Commun. Biol.">
        <title>Comparative genomic analysis of thermophilic fungi reveals convergent evolutionary adaptations and gene losses.</title>
        <authorList>
            <person name="Steindorff A.S."/>
            <person name="Aguilar-Pontes M.V."/>
            <person name="Robinson A.J."/>
            <person name="Andreopoulos B."/>
            <person name="LaButti K."/>
            <person name="Kuo A."/>
            <person name="Mondo S."/>
            <person name="Riley R."/>
            <person name="Otillar R."/>
            <person name="Haridas S."/>
            <person name="Lipzen A."/>
            <person name="Grimwood J."/>
            <person name="Schmutz J."/>
            <person name="Clum A."/>
            <person name="Reid I.D."/>
            <person name="Moisan M.C."/>
            <person name="Butler G."/>
            <person name="Nguyen T.T.M."/>
            <person name="Dewar K."/>
            <person name="Conant G."/>
            <person name="Drula E."/>
            <person name="Henrissat B."/>
            <person name="Hansel C."/>
            <person name="Singer S."/>
            <person name="Hutchinson M.I."/>
            <person name="de Vries R.P."/>
            <person name="Natvig D.O."/>
            <person name="Powell A.J."/>
            <person name="Tsang A."/>
            <person name="Grigoriev I.V."/>
        </authorList>
    </citation>
    <scope>NUCLEOTIDE SEQUENCE [LARGE SCALE GENOMIC DNA]</scope>
    <source>
        <strain evidence="7 8">ATCC 22073</strain>
    </source>
</reference>
<evidence type="ECO:0000256" key="4">
    <source>
        <dbReference type="ARBA" id="ARBA00022490"/>
    </source>
</evidence>
<organism evidence="7 8">
    <name type="scientific">Remersonia thermophila</name>
    <dbReference type="NCBI Taxonomy" id="72144"/>
    <lineage>
        <taxon>Eukaryota</taxon>
        <taxon>Fungi</taxon>
        <taxon>Dikarya</taxon>
        <taxon>Ascomycota</taxon>
        <taxon>Pezizomycotina</taxon>
        <taxon>Sordariomycetes</taxon>
        <taxon>Sordariomycetidae</taxon>
        <taxon>Sordariales</taxon>
        <taxon>Sordariales incertae sedis</taxon>
        <taxon>Remersonia</taxon>
    </lineage>
</organism>
<proteinExistence type="inferred from homology"/>